<keyword evidence="2" id="KW-1185">Reference proteome</keyword>
<gene>
    <name evidence="1" type="ORF">SAMN05660841_04008</name>
</gene>
<dbReference type="InterPro" id="IPR020271">
    <property type="entry name" value="Uncharacterised_MJ1172"/>
</dbReference>
<dbReference type="RefSeq" id="WP_079645652.1">
    <property type="nucleotide sequence ID" value="NZ_FUZF01000024.1"/>
</dbReference>
<sequence length="68" mass="7650">MEALLIHPNNKEQLEALKAFAKALKMKFETANTETSPYDPEFVKKIQSGREAVKDGKGTKIAIEDLWS</sequence>
<dbReference type="OrthoDB" id="827255at2"/>
<name>A0A1T5GF15_9SPHI</name>
<dbReference type="Pfam" id="PF10884">
    <property type="entry name" value="DUF2683"/>
    <property type="match status" value="1"/>
</dbReference>
<reference evidence="2" key="1">
    <citation type="submission" date="2017-02" db="EMBL/GenBank/DDBJ databases">
        <authorList>
            <person name="Varghese N."/>
            <person name="Submissions S."/>
        </authorList>
    </citation>
    <scope>NUCLEOTIDE SEQUENCE [LARGE SCALE GENOMIC DNA]</scope>
    <source>
        <strain evidence="2">DSM 24091</strain>
    </source>
</reference>
<evidence type="ECO:0000313" key="2">
    <source>
        <dbReference type="Proteomes" id="UP000190150"/>
    </source>
</evidence>
<dbReference type="EMBL" id="FUZF01000024">
    <property type="protein sequence ID" value="SKC07015.1"/>
    <property type="molecule type" value="Genomic_DNA"/>
</dbReference>
<protein>
    <submittedName>
        <fullName evidence="1">Uncharacterized protein</fullName>
    </submittedName>
</protein>
<proteinExistence type="predicted"/>
<organism evidence="1 2">
    <name type="scientific">Sphingobacterium nematocida</name>
    <dbReference type="NCBI Taxonomy" id="1513896"/>
    <lineage>
        <taxon>Bacteria</taxon>
        <taxon>Pseudomonadati</taxon>
        <taxon>Bacteroidota</taxon>
        <taxon>Sphingobacteriia</taxon>
        <taxon>Sphingobacteriales</taxon>
        <taxon>Sphingobacteriaceae</taxon>
        <taxon>Sphingobacterium</taxon>
    </lineage>
</organism>
<evidence type="ECO:0000313" key="1">
    <source>
        <dbReference type="EMBL" id="SKC07015.1"/>
    </source>
</evidence>
<dbReference type="Proteomes" id="UP000190150">
    <property type="component" value="Unassembled WGS sequence"/>
</dbReference>
<dbReference type="AlphaFoldDB" id="A0A1T5GF15"/>
<accession>A0A1T5GF15</accession>